<dbReference type="GO" id="GO:0003964">
    <property type="term" value="F:RNA-directed DNA polymerase activity"/>
    <property type="evidence" value="ECO:0007669"/>
    <property type="project" value="UniProtKB-KW"/>
</dbReference>
<dbReference type="EMBL" id="CP071793">
    <property type="protein sequence ID" value="QTD48577.1"/>
    <property type="molecule type" value="Genomic_DNA"/>
</dbReference>
<feature type="domain" description="Reverse transcriptase" evidence="2">
    <location>
        <begin position="1"/>
        <end position="230"/>
    </location>
</feature>
<dbReference type="SUPFAM" id="SSF56672">
    <property type="entry name" value="DNA/RNA polymerases"/>
    <property type="match status" value="1"/>
</dbReference>
<reference evidence="3" key="1">
    <citation type="submission" date="2021-03" db="EMBL/GenBank/DDBJ databases">
        <title>Acanthopleuribacteraceae sp. M133.</title>
        <authorList>
            <person name="Wang G."/>
        </authorList>
    </citation>
    <scope>NUCLEOTIDE SEQUENCE</scope>
    <source>
        <strain evidence="3">M133</strain>
    </source>
</reference>
<keyword evidence="3" id="KW-0695">RNA-directed DNA polymerase</keyword>
<dbReference type="KEGG" id="scor:J3U87_23600"/>
<keyword evidence="3" id="KW-0808">Transferase</keyword>
<organism evidence="3 4">
    <name type="scientific">Sulfidibacter corallicola</name>
    <dbReference type="NCBI Taxonomy" id="2818388"/>
    <lineage>
        <taxon>Bacteria</taxon>
        <taxon>Pseudomonadati</taxon>
        <taxon>Acidobacteriota</taxon>
        <taxon>Holophagae</taxon>
        <taxon>Acanthopleuribacterales</taxon>
        <taxon>Acanthopleuribacteraceae</taxon>
        <taxon>Sulfidibacter</taxon>
    </lineage>
</organism>
<comment type="similarity">
    <text evidence="1">Belongs to the bacterial reverse transcriptase family.</text>
</comment>
<dbReference type="PROSITE" id="PS50878">
    <property type="entry name" value="RT_POL"/>
    <property type="match status" value="1"/>
</dbReference>
<dbReference type="PANTHER" id="PTHR34047">
    <property type="entry name" value="NUCLEAR INTRON MATURASE 1, MITOCHONDRIAL-RELATED"/>
    <property type="match status" value="1"/>
</dbReference>
<accession>A0A8A4TGC8</accession>
<dbReference type="RefSeq" id="WP_237378231.1">
    <property type="nucleotide sequence ID" value="NZ_CP071793.1"/>
</dbReference>
<protein>
    <submittedName>
        <fullName evidence="3">RNA-directed DNA polymerase</fullName>
    </submittedName>
</protein>
<keyword evidence="3" id="KW-0548">Nucleotidyltransferase</keyword>
<evidence type="ECO:0000313" key="4">
    <source>
        <dbReference type="Proteomes" id="UP000663929"/>
    </source>
</evidence>
<dbReference type="InterPro" id="IPR043502">
    <property type="entry name" value="DNA/RNA_pol_sf"/>
</dbReference>
<dbReference type="Pfam" id="PF00078">
    <property type="entry name" value="RVT_1"/>
    <property type="match status" value="1"/>
</dbReference>
<sequence>MSVLEKSLHRLQVDLFSGHAPYGREHRFVIHDPKRRVIHAPCFADRVLHHAMMNCVGPVLDRALVDSTFACRKGKGAFAAANAVLAGVRRFPWYVRIDICAYFDSIVHEILLRLLRKRLKGRGFFRLVERIFSFHGGATGVGLPIGTLTSQHFANFYLNGLDRFLLEKQKVAWHVRYMDDSIWWCANKAQARETLAAARTWLREELSLQIKGKGCVGRSAHGVGFCGFRMVRSGLRLSRRRCRRYLQGRQRLERAYREDALTSGQLQQGFSAVLAITAGVDAVGWRIAGHHFFQELDV</sequence>
<dbReference type="AlphaFoldDB" id="A0A8A4TGC8"/>
<evidence type="ECO:0000256" key="1">
    <source>
        <dbReference type="ARBA" id="ARBA00034120"/>
    </source>
</evidence>
<dbReference type="InterPro" id="IPR000477">
    <property type="entry name" value="RT_dom"/>
</dbReference>
<dbReference type="PANTHER" id="PTHR34047:SF8">
    <property type="entry name" value="PROTEIN YKFC"/>
    <property type="match status" value="1"/>
</dbReference>
<proteinExistence type="inferred from homology"/>
<dbReference type="CDD" id="cd01646">
    <property type="entry name" value="RT_Bac_retron_I"/>
    <property type="match status" value="1"/>
</dbReference>
<keyword evidence="4" id="KW-1185">Reference proteome</keyword>
<name>A0A8A4TGC8_SULCO</name>
<dbReference type="InterPro" id="IPR051083">
    <property type="entry name" value="GrpII_Intron_Splice-Mob/Def"/>
</dbReference>
<evidence type="ECO:0000259" key="2">
    <source>
        <dbReference type="PROSITE" id="PS50878"/>
    </source>
</evidence>
<evidence type="ECO:0000313" key="3">
    <source>
        <dbReference type="EMBL" id="QTD48577.1"/>
    </source>
</evidence>
<dbReference type="Proteomes" id="UP000663929">
    <property type="component" value="Chromosome"/>
</dbReference>
<gene>
    <name evidence="3" type="ORF">J3U87_23600</name>
</gene>